<reference evidence="2 3" key="1">
    <citation type="submission" date="2016-10" db="EMBL/GenBank/DDBJ databases">
        <authorList>
            <person name="de Groot N.N."/>
        </authorList>
    </citation>
    <scope>NUCLEOTIDE SEQUENCE [LARGE SCALE GENOMIC DNA]</scope>
    <source>
        <strain evidence="2 3">AR40</strain>
    </source>
</reference>
<feature type="domain" description="HicB-like antitoxin of toxin-antitoxin system" evidence="1">
    <location>
        <begin position="5"/>
        <end position="126"/>
    </location>
</feature>
<name>A0A1H9MBE5_BUTFI</name>
<dbReference type="RefSeq" id="WP_074754231.1">
    <property type="nucleotide sequence ID" value="NZ_FOGJ01000003.1"/>
</dbReference>
<dbReference type="AlphaFoldDB" id="A0A1H9MBE5"/>
<protein>
    <submittedName>
        <fullName evidence="2">HicB_like antitoxin of toxin-antitoxin system</fullName>
    </submittedName>
</protein>
<dbReference type="Pfam" id="PF15919">
    <property type="entry name" value="HicB_lk_antitox"/>
    <property type="match status" value="1"/>
</dbReference>
<organism evidence="2 3">
    <name type="scientific">Butyrivibrio fibrisolvens</name>
    <dbReference type="NCBI Taxonomy" id="831"/>
    <lineage>
        <taxon>Bacteria</taxon>
        <taxon>Bacillati</taxon>
        <taxon>Bacillota</taxon>
        <taxon>Clostridia</taxon>
        <taxon>Lachnospirales</taxon>
        <taxon>Lachnospiraceae</taxon>
        <taxon>Butyrivibrio</taxon>
    </lineage>
</organism>
<evidence type="ECO:0000259" key="1">
    <source>
        <dbReference type="Pfam" id="PF15919"/>
    </source>
</evidence>
<dbReference type="SUPFAM" id="SSF143100">
    <property type="entry name" value="TTHA1013/TTHA0281-like"/>
    <property type="match status" value="1"/>
</dbReference>
<dbReference type="InterPro" id="IPR031807">
    <property type="entry name" value="HicB-like"/>
</dbReference>
<evidence type="ECO:0000313" key="2">
    <source>
        <dbReference type="EMBL" id="SER21018.1"/>
    </source>
</evidence>
<dbReference type="Gene3D" id="3.30.160.250">
    <property type="match status" value="1"/>
</dbReference>
<dbReference type="Proteomes" id="UP000182584">
    <property type="component" value="Unassembled WGS sequence"/>
</dbReference>
<dbReference type="InterPro" id="IPR035069">
    <property type="entry name" value="TTHA1013/TTHA0281-like"/>
</dbReference>
<dbReference type="OrthoDB" id="5419659at2"/>
<dbReference type="EMBL" id="FOGJ01000003">
    <property type="protein sequence ID" value="SER21018.1"/>
    <property type="molecule type" value="Genomic_DNA"/>
</dbReference>
<gene>
    <name evidence="2" type="ORF">SAMN04487884_10335</name>
</gene>
<evidence type="ECO:0000313" key="3">
    <source>
        <dbReference type="Proteomes" id="UP000182584"/>
    </source>
</evidence>
<sequence length="137" mass="15499">MIAVYPVILTCTHDDKDTYLIEIPDLNGMTEGHGLADAIHMARDYIGCYCYDKENADIPASSSINDIDVSKGMFYEDGVSDITLVDVDIDSYRKKMENRSVRRNVSIPFWLNEAAEEHHINVSKVLQEALKQKLNMA</sequence>
<accession>A0A1H9MBE5</accession>
<proteinExistence type="predicted"/>